<dbReference type="SUPFAM" id="SSF52540">
    <property type="entry name" value="P-loop containing nucleoside triphosphate hydrolases"/>
    <property type="match status" value="1"/>
</dbReference>
<dbReference type="InterPro" id="IPR007111">
    <property type="entry name" value="NACHT_NTPase"/>
</dbReference>
<evidence type="ECO:0000313" key="4">
    <source>
        <dbReference type="Proteomes" id="UP000002059"/>
    </source>
</evidence>
<keyword evidence="1" id="KW-0677">Repeat</keyword>
<keyword evidence="4" id="KW-1185">Reference proteome</keyword>
<evidence type="ECO:0000313" key="3">
    <source>
        <dbReference type="EMBL" id="EEH38976.2"/>
    </source>
</evidence>
<name>C1GSE3_PARBA</name>
<accession>C1GSE3</accession>
<organism evidence="3 4">
    <name type="scientific">Paracoccidioides lutzii (strain ATCC MYA-826 / Pb01)</name>
    <name type="common">Paracoccidioides brasiliensis</name>
    <dbReference type="NCBI Taxonomy" id="502779"/>
    <lineage>
        <taxon>Eukaryota</taxon>
        <taxon>Fungi</taxon>
        <taxon>Dikarya</taxon>
        <taxon>Ascomycota</taxon>
        <taxon>Pezizomycotina</taxon>
        <taxon>Eurotiomycetes</taxon>
        <taxon>Eurotiomycetidae</taxon>
        <taxon>Onygenales</taxon>
        <taxon>Ajellomycetaceae</taxon>
        <taxon>Paracoccidioides</taxon>
    </lineage>
</organism>
<dbReference type="InterPro" id="IPR027417">
    <property type="entry name" value="P-loop_NTPase"/>
</dbReference>
<dbReference type="Pfam" id="PF24883">
    <property type="entry name" value="NPHP3_N"/>
    <property type="match status" value="1"/>
</dbReference>
<dbReference type="OrthoDB" id="674604at2759"/>
<proteinExistence type="predicted"/>
<gene>
    <name evidence="3" type="ORF">PAAG_01438</name>
</gene>
<sequence>MVKFNSANDIGFVRLCGELIRTWLRIPSSPYAMNEKDRQCLKDLWATDLNDDKTRIQQSKGGLLKDSYIWILKNPDFQQWRDNQESQLLWIKGDPGKGKTMLLCGIIDELKKYITKTSLLSFFFCQATDSSTNNATAILRGLIYQVATQRPSLIAHVRKEYDHRGKDVFEGVNVWIALSCIFTNILGDQVLKNTNNFLIIDALDECNTNLVLLLDWIVHTSTAHSNVKWIVSSRNWLSIEDHLSTAREEVRLSLELNGKSISAAVAIYIEHMVEELEKKKNYGKDTREAVQCYLSSNANNTFLWVALVCQELASLKVRRHHTISKLRAFPPELDHLYRRMLDQISNSEDATLCNRILAVLSVVYRPLLLDELESFIELPDSLPNESLGELIELYGSFLTLRERTISFIYQSAKDFLVQKPSKEIFKSGIKNKHYTIFSRSLQVMFKTLRRDIYNLRAPGLPISKKLHSLNERDLKSDK</sequence>
<dbReference type="VEuPathDB" id="FungiDB:PAAG_01438"/>
<evidence type="ECO:0000256" key="1">
    <source>
        <dbReference type="ARBA" id="ARBA00022737"/>
    </source>
</evidence>
<dbReference type="AlphaFoldDB" id="C1GSE3"/>
<dbReference type="GeneID" id="9099787"/>
<dbReference type="InterPro" id="IPR056884">
    <property type="entry name" value="NPHP3-like_N"/>
</dbReference>
<dbReference type="RefSeq" id="XP_015701255.1">
    <property type="nucleotide sequence ID" value="XM_015844347.1"/>
</dbReference>
<protein>
    <recommendedName>
        <fullName evidence="2">NACHT domain-containing protein</fullName>
    </recommendedName>
</protein>
<dbReference type="EMBL" id="KN293994">
    <property type="protein sequence ID" value="EEH38976.2"/>
    <property type="molecule type" value="Genomic_DNA"/>
</dbReference>
<dbReference type="FunFam" id="3.40.50.300:FF:001638">
    <property type="entry name" value="NACHT and WD40 domain protein"/>
    <property type="match status" value="1"/>
</dbReference>
<evidence type="ECO:0000259" key="2">
    <source>
        <dbReference type="PROSITE" id="PS50837"/>
    </source>
</evidence>
<dbReference type="STRING" id="502779.C1GSE3"/>
<dbReference type="PROSITE" id="PS50837">
    <property type="entry name" value="NACHT"/>
    <property type="match status" value="1"/>
</dbReference>
<dbReference type="KEGG" id="pbl:PAAG_01438"/>
<reference evidence="3 4" key="1">
    <citation type="journal article" date="2011" name="PLoS Genet.">
        <title>Comparative genomic analysis of human fungal pathogens causing paracoccidioidomycosis.</title>
        <authorList>
            <person name="Desjardins C.A."/>
            <person name="Champion M.D."/>
            <person name="Holder J.W."/>
            <person name="Muszewska A."/>
            <person name="Goldberg J."/>
            <person name="Bailao A.M."/>
            <person name="Brigido M.M."/>
            <person name="Ferreira M.E."/>
            <person name="Garcia A.M."/>
            <person name="Grynberg M."/>
            <person name="Gujja S."/>
            <person name="Heiman D.I."/>
            <person name="Henn M.R."/>
            <person name="Kodira C.D."/>
            <person name="Leon-Narvaez H."/>
            <person name="Longo L.V."/>
            <person name="Ma L.J."/>
            <person name="Malavazi I."/>
            <person name="Matsuo A.L."/>
            <person name="Morais F.V."/>
            <person name="Pereira M."/>
            <person name="Rodriguez-Brito S."/>
            <person name="Sakthikumar S."/>
            <person name="Salem-Izacc S.M."/>
            <person name="Sykes S.M."/>
            <person name="Teixeira M.M."/>
            <person name="Vallejo M.C."/>
            <person name="Walter M.E."/>
            <person name="Yandava C."/>
            <person name="Young S."/>
            <person name="Zeng Q."/>
            <person name="Zucker J."/>
            <person name="Felipe M.S."/>
            <person name="Goldman G.H."/>
            <person name="Haas B.J."/>
            <person name="McEwen J.G."/>
            <person name="Nino-Vega G."/>
            <person name="Puccia R."/>
            <person name="San-Blas G."/>
            <person name="Soares C.M."/>
            <person name="Birren B.W."/>
            <person name="Cuomo C.A."/>
        </authorList>
    </citation>
    <scope>NUCLEOTIDE SEQUENCE [LARGE SCALE GENOMIC DNA]</scope>
    <source>
        <strain evidence="4">ATCC MYA-826 / Pb01</strain>
    </source>
</reference>
<dbReference type="HOGENOM" id="CLU_000288_6_21_1"/>
<dbReference type="PANTHER" id="PTHR10039:SF14">
    <property type="entry name" value="NACHT DOMAIN-CONTAINING PROTEIN"/>
    <property type="match status" value="1"/>
</dbReference>
<dbReference type="eggNOG" id="KOG4177">
    <property type="taxonomic scope" value="Eukaryota"/>
</dbReference>
<dbReference type="OMA" id="HRANWIT"/>
<dbReference type="PANTHER" id="PTHR10039">
    <property type="entry name" value="AMELOGENIN"/>
    <property type="match status" value="1"/>
</dbReference>
<feature type="domain" description="NACHT" evidence="2">
    <location>
        <begin position="87"/>
        <end position="310"/>
    </location>
</feature>
<dbReference type="Proteomes" id="UP000002059">
    <property type="component" value="Partially assembled WGS sequence"/>
</dbReference>
<dbReference type="Gene3D" id="3.40.50.300">
    <property type="entry name" value="P-loop containing nucleotide triphosphate hydrolases"/>
    <property type="match status" value="1"/>
</dbReference>